<feature type="region of interest" description="Disordered" evidence="1">
    <location>
        <begin position="239"/>
        <end position="260"/>
    </location>
</feature>
<evidence type="ECO:0000256" key="1">
    <source>
        <dbReference type="SAM" id="MobiDB-lite"/>
    </source>
</evidence>
<reference evidence="2 3" key="1">
    <citation type="submission" date="2020-02" db="EMBL/GenBank/DDBJ databases">
        <authorList>
            <person name="Ferguson B K."/>
        </authorList>
    </citation>
    <scope>NUCLEOTIDE SEQUENCE [LARGE SCALE GENOMIC DNA]</scope>
</reference>
<feature type="compositionally biased region" description="Basic residues" evidence="1">
    <location>
        <begin position="242"/>
        <end position="260"/>
    </location>
</feature>
<evidence type="ECO:0000313" key="3">
    <source>
        <dbReference type="Proteomes" id="UP000479190"/>
    </source>
</evidence>
<sequence length="630" mass="69908">MAIGILEAEAGRRGAGLRHRPGSHRPTANDAENTPQAAHCDDYWTRRFDDYPDVRDNVGGGSAAAGGTRSRVSVHGLCVTSAVRSCGGDSSSPTTTTIHNFSTSFRLLLFLVLLLPVKLSSFVVAPHHHQSVNFIVVAPALSSLSRPPPLLPGLVLRKIIEMSTMAKVVLHKITTACVRSKWFATMSSPFSVPVVYFCKTNATERSHHERGVGSRDSELSRNKLEKVYTYIMRLLQQQQHQQRQKKHPSKITRGLHRRRRRPRANKVIVPRCSDAPQCCWRRARLYTSHSDCRLRIIRLVDAAATATAAMRLYRVCCCCASSLPPLLVSLQLTIAPRGTGDNPALLPRQVCSRQHKLRSSRRAAAAARSREFGRNAIKTSRGEKRLRSSPPATDQQPAPKLSRPYAATNTTAHTQINTEMMNNQSSGTTQIGAAESTAIQGSVPAQWLIEFEQRILARFDNRFDEVSGRMSRLEEAQARQEATLTHELAEAADFRAACSREMMAFQRELRGEIEVACARIVSTTAVTGPREANETEEDSCEVRFDGLPSGVDPSSTETVKKILQAMGLARFEMHIARVREWINRNPRSTDQSSSRQIVAQLSSPFIRDEVIGCVTCATRPHYVADFRSRG</sequence>
<organism evidence="2 3">
    <name type="scientific">Trichogramma brassicae</name>
    <dbReference type="NCBI Taxonomy" id="86971"/>
    <lineage>
        <taxon>Eukaryota</taxon>
        <taxon>Metazoa</taxon>
        <taxon>Ecdysozoa</taxon>
        <taxon>Arthropoda</taxon>
        <taxon>Hexapoda</taxon>
        <taxon>Insecta</taxon>
        <taxon>Pterygota</taxon>
        <taxon>Neoptera</taxon>
        <taxon>Endopterygota</taxon>
        <taxon>Hymenoptera</taxon>
        <taxon>Apocrita</taxon>
        <taxon>Proctotrupomorpha</taxon>
        <taxon>Chalcidoidea</taxon>
        <taxon>Trichogrammatidae</taxon>
        <taxon>Trichogramma</taxon>
    </lineage>
</organism>
<dbReference type="Proteomes" id="UP000479190">
    <property type="component" value="Unassembled WGS sequence"/>
</dbReference>
<evidence type="ECO:0000313" key="2">
    <source>
        <dbReference type="EMBL" id="CAB0034997.1"/>
    </source>
</evidence>
<dbReference type="EMBL" id="CADCXV010000766">
    <property type="protein sequence ID" value="CAB0034997.1"/>
    <property type="molecule type" value="Genomic_DNA"/>
</dbReference>
<keyword evidence="3" id="KW-1185">Reference proteome</keyword>
<name>A0A6H5IAI0_9HYME</name>
<gene>
    <name evidence="2" type="ORF">TBRA_LOCUS6895</name>
</gene>
<protein>
    <submittedName>
        <fullName evidence="2">Uncharacterized protein</fullName>
    </submittedName>
</protein>
<dbReference type="AlphaFoldDB" id="A0A6H5IAI0"/>
<feature type="region of interest" description="Disordered" evidence="1">
    <location>
        <begin position="356"/>
        <end position="406"/>
    </location>
</feature>
<feature type="region of interest" description="Disordered" evidence="1">
    <location>
        <begin position="10"/>
        <end position="36"/>
    </location>
</feature>
<accession>A0A6H5IAI0</accession>
<proteinExistence type="predicted"/>